<sequence>MGSYLAIGGCTKISSYRKVLKFTRVNTFLLLSERWKRSEKLRKFEFLFYEFNIFM</sequence>
<name>A0A564Z1W4_HYMDI</name>
<organism evidence="1 2">
    <name type="scientific">Hymenolepis diminuta</name>
    <name type="common">Rat tapeworm</name>
    <dbReference type="NCBI Taxonomy" id="6216"/>
    <lineage>
        <taxon>Eukaryota</taxon>
        <taxon>Metazoa</taxon>
        <taxon>Spiralia</taxon>
        <taxon>Lophotrochozoa</taxon>
        <taxon>Platyhelminthes</taxon>
        <taxon>Cestoda</taxon>
        <taxon>Eucestoda</taxon>
        <taxon>Cyclophyllidea</taxon>
        <taxon>Hymenolepididae</taxon>
        <taxon>Hymenolepis</taxon>
    </lineage>
</organism>
<evidence type="ECO:0000313" key="1">
    <source>
        <dbReference type="EMBL" id="VUZ52888.1"/>
    </source>
</evidence>
<evidence type="ECO:0000313" key="2">
    <source>
        <dbReference type="Proteomes" id="UP000321570"/>
    </source>
</evidence>
<keyword evidence="2" id="KW-1185">Reference proteome</keyword>
<dbReference type="EMBL" id="CABIJS010000543">
    <property type="protein sequence ID" value="VUZ52888.1"/>
    <property type="molecule type" value="Genomic_DNA"/>
</dbReference>
<dbReference type="AlphaFoldDB" id="A0A564Z1W4"/>
<gene>
    <name evidence="1" type="ORF">WMSIL1_LOCUS11361</name>
</gene>
<reference evidence="1 2" key="1">
    <citation type="submission" date="2019-07" db="EMBL/GenBank/DDBJ databases">
        <authorList>
            <person name="Jastrzebski P J."/>
            <person name="Paukszto L."/>
            <person name="Jastrzebski P J."/>
        </authorList>
    </citation>
    <scope>NUCLEOTIDE SEQUENCE [LARGE SCALE GENOMIC DNA]</scope>
    <source>
        <strain evidence="1 2">WMS-il1</strain>
    </source>
</reference>
<dbReference type="Proteomes" id="UP000321570">
    <property type="component" value="Unassembled WGS sequence"/>
</dbReference>
<accession>A0A564Z1W4</accession>
<protein>
    <submittedName>
        <fullName evidence="1">Uncharacterized protein</fullName>
    </submittedName>
</protein>
<proteinExistence type="predicted"/>